<evidence type="ECO:0000256" key="6">
    <source>
        <dbReference type="ARBA" id="ARBA00022692"/>
    </source>
</evidence>
<keyword evidence="10" id="KW-0270">Exopolysaccharide synthesis</keyword>
<feature type="transmembrane region" description="Helical" evidence="13">
    <location>
        <begin position="20"/>
        <end position="40"/>
    </location>
</feature>
<dbReference type="EMBL" id="AEPV01000011">
    <property type="protein sequence ID" value="EFU74846.1"/>
    <property type="molecule type" value="Genomic_DNA"/>
</dbReference>
<comment type="pathway">
    <text evidence="2">Capsule biogenesis; capsule polysaccharide biosynthesis.</text>
</comment>
<evidence type="ECO:0000256" key="5">
    <source>
        <dbReference type="ARBA" id="ARBA00022475"/>
    </source>
</evidence>
<dbReference type="STRING" id="888064.HMPREF9088_0305"/>
<comment type="caution">
    <text evidence="15">The sequence shown here is derived from an EMBL/GenBank/DDBJ whole genome shotgun (WGS) entry which is preliminary data.</text>
</comment>
<evidence type="ECO:0000256" key="9">
    <source>
        <dbReference type="ARBA" id="ARBA00023136"/>
    </source>
</evidence>
<keyword evidence="6 13" id="KW-0812">Transmembrane</keyword>
<evidence type="ECO:0000313" key="15">
    <source>
        <dbReference type="EMBL" id="EFU74846.1"/>
    </source>
</evidence>
<dbReference type="AlphaFoldDB" id="E6LD65"/>
<comment type="function">
    <text evidence="11">Required for CpsD phosphorylation. Involved in the regulation of capsular polysaccharide biosynthesis. May be part of a complex that directs the coordinated polymerization and export to the cell surface of the capsular polysaccharide.</text>
</comment>
<evidence type="ECO:0000256" key="7">
    <source>
        <dbReference type="ARBA" id="ARBA00022903"/>
    </source>
</evidence>
<dbReference type="Proteomes" id="UP000010296">
    <property type="component" value="Unassembled WGS sequence"/>
</dbReference>
<keyword evidence="16" id="KW-1185">Reference proteome</keyword>
<dbReference type="GO" id="GO:0000271">
    <property type="term" value="P:polysaccharide biosynthetic process"/>
    <property type="evidence" value="ECO:0007669"/>
    <property type="project" value="UniProtKB-KW"/>
</dbReference>
<protein>
    <recommendedName>
        <fullName evidence="4">Capsular polysaccharide biosynthesis protein CpsC</fullName>
    </recommendedName>
</protein>
<keyword evidence="5" id="KW-1003">Cell membrane</keyword>
<feature type="transmembrane region" description="Helical" evidence="13">
    <location>
        <begin position="175"/>
        <end position="195"/>
    </location>
</feature>
<evidence type="ECO:0000256" key="3">
    <source>
        <dbReference type="ARBA" id="ARBA00006683"/>
    </source>
</evidence>
<organism evidence="15 16">
    <name type="scientific">Enterococcus italicus (strain DSM 15952 / CCUG 50447 / LMG 22039 / TP 1.5)</name>
    <dbReference type="NCBI Taxonomy" id="888064"/>
    <lineage>
        <taxon>Bacteria</taxon>
        <taxon>Bacillati</taxon>
        <taxon>Bacillota</taxon>
        <taxon>Bacilli</taxon>
        <taxon>Lactobacillales</taxon>
        <taxon>Enterococcaceae</taxon>
        <taxon>Enterococcus</taxon>
    </lineage>
</organism>
<evidence type="ECO:0000256" key="12">
    <source>
        <dbReference type="SAM" id="MobiDB-lite"/>
    </source>
</evidence>
<reference evidence="15 16" key="1">
    <citation type="submission" date="2010-12" db="EMBL/GenBank/DDBJ databases">
        <authorList>
            <person name="Muzny D."/>
            <person name="Qin X."/>
            <person name="Deng J."/>
            <person name="Jiang H."/>
            <person name="Liu Y."/>
            <person name="Qu J."/>
            <person name="Song X.-Z."/>
            <person name="Zhang L."/>
            <person name="Thornton R."/>
            <person name="Coyle M."/>
            <person name="Francisco L."/>
            <person name="Jackson L."/>
            <person name="Javaid M."/>
            <person name="Korchina V."/>
            <person name="Kovar C."/>
            <person name="Mata R."/>
            <person name="Mathew T."/>
            <person name="Ngo R."/>
            <person name="Nguyen L."/>
            <person name="Nguyen N."/>
            <person name="Okwuonu G."/>
            <person name="Ongeri F."/>
            <person name="Pham C."/>
            <person name="Simmons D."/>
            <person name="Wilczek-Boney K."/>
            <person name="Hale W."/>
            <person name="Jakkamsetti A."/>
            <person name="Pham P."/>
            <person name="Ruth R."/>
            <person name="San Lucas F."/>
            <person name="Warren J."/>
            <person name="Zhang J."/>
            <person name="Zhao Z."/>
            <person name="Zhou C."/>
            <person name="Zhu D."/>
            <person name="Lee S."/>
            <person name="Bess C."/>
            <person name="Blankenburg K."/>
            <person name="Forbes L."/>
            <person name="Fu Q."/>
            <person name="Gubbala S."/>
            <person name="Hirani K."/>
            <person name="Jayaseelan J.C."/>
            <person name="Lara F."/>
            <person name="Munidasa M."/>
            <person name="Palculict T."/>
            <person name="Patil S."/>
            <person name="Pu L.-L."/>
            <person name="Saada N."/>
            <person name="Tang L."/>
            <person name="Weissenberger G."/>
            <person name="Zhu Y."/>
            <person name="Hemphill L."/>
            <person name="Shang Y."/>
            <person name="Youmans B."/>
            <person name="Ayvaz T."/>
            <person name="Ross M."/>
            <person name="Santibanez J."/>
            <person name="Aqrawi P."/>
            <person name="Gross S."/>
            <person name="Joshi V."/>
            <person name="Fowler G."/>
            <person name="Nazareth L."/>
            <person name="Reid J."/>
            <person name="Worley K."/>
            <person name="Petrosino J."/>
            <person name="Highlander S."/>
            <person name="Gibbs R."/>
        </authorList>
    </citation>
    <scope>NUCLEOTIDE SEQUENCE [LARGE SCALE GENOMIC DNA]</scope>
    <source>
        <strain evidence="16">DSM 15952 / CCUG 50447 / LMG 22039 / TP 1.5</strain>
    </source>
</reference>
<dbReference type="InterPro" id="IPR050445">
    <property type="entry name" value="Bact_polysacc_biosynth/exp"/>
</dbReference>
<sequence>MEKTYTVKQLLDMFKKHIQLILTCMFAGLALSGVVTFFIVTPKYSSQAQLVVTLPQSDSTNVNDVNSNLQMINTYKDFIVSDLVLNQVQSRLDTQYKIAMEPKEIKKLISVEQSQNSQMFSIIVTTTKSVEAAHIANTVAKTFQDNAKDVLNVDRITITSSAVAESDPVSPNKKLFLAAGLILGALIGIIGTLLIELMDRTVKDATFLTEELGFTLLGTVPDISDKDIAVNIKKTRKLVDGELSQAATQKTESSTEPRRRRSRV</sequence>
<comment type="similarity">
    <text evidence="3">Belongs to the CpsC/CapA family.</text>
</comment>
<evidence type="ECO:0000256" key="8">
    <source>
        <dbReference type="ARBA" id="ARBA00022989"/>
    </source>
</evidence>
<evidence type="ECO:0000256" key="2">
    <source>
        <dbReference type="ARBA" id="ARBA00005132"/>
    </source>
</evidence>
<dbReference type="RefSeq" id="WP_007207326.1">
    <property type="nucleotide sequence ID" value="NZ_GL622241.1"/>
</dbReference>
<proteinExistence type="inferred from homology"/>
<dbReference type="GO" id="GO:0004713">
    <property type="term" value="F:protein tyrosine kinase activity"/>
    <property type="evidence" value="ECO:0007669"/>
    <property type="project" value="TreeGrafter"/>
</dbReference>
<dbReference type="Pfam" id="PF02706">
    <property type="entry name" value="Wzz"/>
    <property type="match status" value="1"/>
</dbReference>
<evidence type="ECO:0000256" key="1">
    <source>
        <dbReference type="ARBA" id="ARBA00004651"/>
    </source>
</evidence>
<dbReference type="PANTHER" id="PTHR32309">
    <property type="entry name" value="TYROSINE-PROTEIN KINASE"/>
    <property type="match status" value="1"/>
</dbReference>
<dbReference type="PATRIC" id="fig|888064.11.peg.878"/>
<evidence type="ECO:0000313" key="16">
    <source>
        <dbReference type="Proteomes" id="UP000010296"/>
    </source>
</evidence>
<evidence type="ECO:0000256" key="4">
    <source>
        <dbReference type="ARBA" id="ARBA00020739"/>
    </source>
</evidence>
<dbReference type="HOGENOM" id="CLU_082668_1_0_9"/>
<dbReference type="GO" id="GO:0005886">
    <property type="term" value="C:plasma membrane"/>
    <property type="evidence" value="ECO:0007669"/>
    <property type="project" value="UniProtKB-SubCell"/>
</dbReference>
<evidence type="ECO:0000256" key="10">
    <source>
        <dbReference type="ARBA" id="ARBA00023169"/>
    </source>
</evidence>
<feature type="region of interest" description="Disordered" evidence="12">
    <location>
        <begin position="242"/>
        <end position="264"/>
    </location>
</feature>
<evidence type="ECO:0000256" key="11">
    <source>
        <dbReference type="ARBA" id="ARBA00045736"/>
    </source>
</evidence>
<accession>E6LD65</accession>
<dbReference type="PANTHER" id="PTHR32309:SF13">
    <property type="entry name" value="FERRIC ENTEROBACTIN TRANSPORT PROTEIN FEPE"/>
    <property type="match status" value="1"/>
</dbReference>
<dbReference type="OrthoDB" id="2360475at2"/>
<dbReference type="InterPro" id="IPR003856">
    <property type="entry name" value="LPS_length_determ_N"/>
</dbReference>
<evidence type="ECO:0000256" key="13">
    <source>
        <dbReference type="SAM" id="Phobius"/>
    </source>
</evidence>
<name>E6LD65_ENTI1</name>
<evidence type="ECO:0000259" key="14">
    <source>
        <dbReference type="Pfam" id="PF02706"/>
    </source>
</evidence>
<keyword evidence="8 13" id="KW-1133">Transmembrane helix</keyword>
<comment type="subcellular location">
    <subcellularLocation>
        <location evidence="1">Cell membrane</location>
        <topology evidence="1">Multi-pass membrane protein</topology>
    </subcellularLocation>
</comment>
<keyword evidence="9 13" id="KW-0472">Membrane</keyword>
<dbReference type="eggNOG" id="COG3944">
    <property type="taxonomic scope" value="Bacteria"/>
</dbReference>
<gene>
    <name evidence="15" type="ORF">HMPREF9088_0305</name>
</gene>
<feature type="domain" description="Polysaccharide chain length determinant N-terminal" evidence="14">
    <location>
        <begin position="7"/>
        <end position="90"/>
    </location>
</feature>
<keyword evidence="7" id="KW-0972">Capsule biogenesis/degradation</keyword>